<dbReference type="EC" id="2.7.9.2" evidence="5"/>
<proteinExistence type="inferred from homology"/>
<comment type="cofactor">
    <cofactor evidence="1">
        <name>Mg(2+)</name>
        <dbReference type="ChEBI" id="CHEBI:18420"/>
    </cofactor>
</comment>
<dbReference type="SUPFAM" id="SSF52009">
    <property type="entry name" value="Phosphohistidine domain"/>
    <property type="match status" value="1"/>
</dbReference>
<dbReference type="UniPathway" id="UPA00138"/>
<evidence type="ECO:0000256" key="12">
    <source>
        <dbReference type="ARBA" id="ARBA00022842"/>
    </source>
</evidence>
<keyword evidence="9" id="KW-0547">Nucleotide-binding</keyword>
<evidence type="ECO:0000256" key="3">
    <source>
        <dbReference type="ARBA" id="ARBA00004742"/>
    </source>
</evidence>
<dbReference type="GO" id="GO:0005524">
    <property type="term" value="F:ATP binding"/>
    <property type="evidence" value="ECO:0007669"/>
    <property type="project" value="UniProtKB-KW"/>
</dbReference>
<dbReference type="PANTHER" id="PTHR43030">
    <property type="entry name" value="PHOSPHOENOLPYRUVATE SYNTHASE"/>
    <property type="match status" value="1"/>
</dbReference>
<accession>A0A6P1ZC08</accession>
<evidence type="ECO:0000256" key="11">
    <source>
        <dbReference type="ARBA" id="ARBA00022840"/>
    </source>
</evidence>
<comment type="function">
    <text evidence="2">Catalyzes the phosphorylation of pyruvate to phosphoenolpyruvate.</text>
</comment>
<dbReference type="GO" id="GO:0008986">
    <property type="term" value="F:pyruvate, water dikinase activity"/>
    <property type="evidence" value="ECO:0007669"/>
    <property type="project" value="UniProtKB-EC"/>
</dbReference>
<evidence type="ECO:0000256" key="10">
    <source>
        <dbReference type="ARBA" id="ARBA00022777"/>
    </source>
</evidence>
<evidence type="ECO:0000256" key="13">
    <source>
        <dbReference type="ARBA" id="ARBA00033470"/>
    </source>
</evidence>
<evidence type="ECO:0000259" key="16">
    <source>
        <dbReference type="Pfam" id="PF01326"/>
    </source>
</evidence>
<dbReference type="Gene3D" id="3.30.1490.20">
    <property type="entry name" value="ATP-grasp fold, A domain"/>
    <property type="match status" value="1"/>
</dbReference>
<evidence type="ECO:0000259" key="15">
    <source>
        <dbReference type="Pfam" id="PF00391"/>
    </source>
</evidence>
<dbReference type="Pfam" id="PF00391">
    <property type="entry name" value="PEP-utilizers"/>
    <property type="match status" value="1"/>
</dbReference>
<keyword evidence="8" id="KW-0479">Metal-binding</keyword>
<evidence type="ECO:0000313" key="17">
    <source>
        <dbReference type="EMBL" id="TVM30330.1"/>
    </source>
</evidence>
<comment type="caution">
    <text evidence="17">The sequence shown here is derived from an EMBL/GenBank/DDBJ whole genome shotgun (WGS) entry which is preliminary data.</text>
</comment>
<organism evidence="17 18">
    <name type="scientific">Oceanidesulfovibrio marinus</name>
    <dbReference type="NCBI Taxonomy" id="370038"/>
    <lineage>
        <taxon>Bacteria</taxon>
        <taxon>Pseudomonadati</taxon>
        <taxon>Thermodesulfobacteriota</taxon>
        <taxon>Desulfovibrionia</taxon>
        <taxon>Desulfovibrionales</taxon>
        <taxon>Desulfovibrionaceae</taxon>
        <taxon>Oceanidesulfovibrio</taxon>
    </lineage>
</organism>
<evidence type="ECO:0000313" key="18">
    <source>
        <dbReference type="Proteomes" id="UP000434052"/>
    </source>
</evidence>
<comment type="pathway">
    <text evidence="3">Carbohydrate biosynthesis; gluconeogenesis.</text>
</comment>
<evidence type="ECO:0000256" key="14">
    <source>
        <dbReference type="ARBA" id="ARBA00047700"/>
    </source>
</evidence>
<dbReference type="Gene3D" id="3.30.470.20">
    <property type="entry name" value="ATP-grasp fold, B domain"/>
    <property type="match status" value="1"/>
</dbReference>
<evidence type="ECO:0000256" key="6">
    <source>
        <dbReference type="ARBA" id="ARBA00021623"/>
    </source>
</evidence>
<keyword evidence="10" id="KW-0418">Kinase</keyword>
<evidence type="ECO:0000256" key="2">
    <source>
        <dbReference type="ARBA" id="ARBA00002988"/>
    </source>
</evidence>
<evidence type="ECO:0000256" key="7">
    <source>
        <dbReference type="ARBA" id="ARBA00022679"/>
    </source>
</evidence>
<dbReference type="InterPro" id="IPR036637">
    <property type="entry name" value="Phosphohistidine_dom_sf"/>
</dbReference>
<keyword evidence="7" id="KW-0808">Transferase</keyword>
<comment type="similarity">
    <text evidence="4">Belongs to the PEP-utilizing enzyme family.</text>
</comment>
<sequence length="843" mass="91914">MSIGQLFKHWTYQVFAPGSLLRAKYTAFKSLLEHDDMSMQRIADLEGIHYGGRLVDWAMIQRLCDDLSASVERCVQGLMEMSPSRYMGLMEFYRKIDFYVSMGVDLPEPDLAPPHIIPLAKAAGNIKLAGGKAASLAGAAALVPTPPGFVLTIRAYNYFLESAALREPIRAALSHVDLDDPDSVRAASQKLMPLVAKAELPETIATELAQAVPALEQETREAGLVSDDAEVRFAVRSSGLFEDGSRSFAGQFESVLNVAATDVPEACKTVLASRYAESAIAYRVMSGLADEETPMAVLVMPMVEARNAGVVLSRDASRGGARRAGIYVVEGGGESLVNGSRSGLSFQVERDENDALSLAPTTSPPPLMRTGEGLLELARHAVRLERDAEKHAGESAGAEQAPEAREIEWVEDPSGSLWILQSRPHAGLEEVDTRPLEEPEDVDDVPVLADLEVAAPGAGSGPVVHATSMAAADIPEGAVLVSLTLPPQLSTIAHKLSGVVARAGSRASHFASVAREQGLPVFVCADPDPFEALAEGAIVTLSHRRGLGRVHAGRIELLAGEERPALRLAGTPAGDRLAAVIPKISPLNLTDPDSPEFSPEHCRSFHDLVRFVHEKSVAEMFSLVDKGGRSMTRAKRLKTDLPIVLYVLDLENGLFPAAAQKTEITQDDIASEPLWAVWWGLSDQDADWSQGMTHVDWEEFDRVSAGIFPKHAKFLASYAVISAQYMHMMIRFGYHFSVLDTVCGPEDKNNYINFRFQGGGAAYDQRRRRLEFIRRILEHYDFEIEIRGDMLDAHLRRCDAGLIQRRLAMLGYLMAVTRLLDMALVDDASLDSALATFLEKTDR</sequence>
<dbReference type="InterPro" id="IPR013815">
    <property type="entry name" value="ATP_grasp_subdomain_1"/>
</dbReference>
<dbReference type="Gene3D" id="3.50.30.10">
    <property type="entry name" value="Phosphohistidine domain"/>
    <property type="match status" value="1"/>
</dbReference>
<dbReference type="InterPro" id="IPR006319">
    <property type="entry name" value="PEP_synth"/>
</dbReference>
<keyword evidence="12" id="KW-0460">Magnesium</keyword>
<dbReference type="AlphaFoldDB" id="A0A6P1ZC08"/>
<gene>
    <name evidence="17" type="ORF">DQK91_21265</name>
</gene>
<feature type="domain" description="Pyruvate phosphate dikinase AMP/ATP-binding" evidence="16">
    <location>
        <begin position="127"/>
        <end position="431"/>
    </location>
</feature>
<dbReference type="SUPFAM" id="SSF56059">
    <property type="entry name" value="Glutathione synthetase ATP-binding domain-like"/>
    <property type="match status" value="1"/>
</dbReference>
<evidence type="ECO:0000256" key="5">
    <source>
        <dbReference type="ARBA" id="ARBA00011996"/>
    </source>
</evidence>
<dbReference type="PANTHER" id="PTHR43030:SF1">
    <property type="entry name" value="PHOSPHOENOLPYRUVATE SYNTHASE"/>
    <property type="match status" value="1"/>
</dbReference>
<comment type="catalytic activity">
    <reaction evidence="14">
        <text>pyruvate + ATP + H2O = phosphoenolpyruvate + AMP + phosphate + 2 H(+)</text>
        <dbReference type="Rhea" id="RHEA:11364"/>
        <dbReference type="ChEBI" id="CHEBI:15361"/>
        <dbReference type="ChEBI" id="CHEBI:15377"/>
        <dbReference type="ChEBI" id="CHEBI:15378"/>
        <dbReference type="ChEBI" id="CHEBI:30616"/>
        <dbReference type="ChEBI" id="CHEBI:43474"/>
        <dbReference type="ChEBI" id="CHEBI:58702"/>
        <dbReference type="ChEBI" id="CHEBI:456215"/>
        <dbReference type="EC" id="2.7.9.2"/>
    </reaction>
</comment>
<dbReference type="Proteomes" id="UP000434052">
    <property type="component" value="Unassembled WGS sequence"/>
</dbReference>
<evidence type="ECO:0000256" key="8">
    <source>
        <dbReference type="ARBA" id="ARBA00022723"/>
    </source>
</evidence>
<dbReference type="GO" id="GO:0006094">
    <property type="term" value="P:gluconeogenesis"/>
    <property type="evidence" value="ECO:0007669"/>
    <property type="project" value="UniProtKB-UniPathway"/>
</dbReference>
<evidence type="ECO:0000256" key="9">
    <source>
        <dbReference type="ARBA" id="ARBA00022741"/>
    </source>
</evidence>
<protein>
    <recommendedName>
        <fullName evidence="6">Phosphoenolpyruvate synthase</fullName>
        <ecNumber evidence="5">2.7.9.2</ecNumber>
    </recommendedName>
    <alternativeName>
        <fullName evidence="13">Pyruvate, water dikinase</fullName>
    </alternativeName>
</protein>
<evidence type="ECO:0000256" key="4">
    <source>
        <dbReference type="ARBA" id="ARBA00007837"/>
    </source>
</evidence>
<dbReference type="OrthoDB" id="9760711at2"/>
<evidence type="ECO:0000256" key="1">
    <source>
        <dbReference type="ARBA" id="ARBA00001946"/>
    </source>
</evidence>
<keyword evidence="11" id="KW-0067">ATP-binding</keyword>
<dbReference type="InterPro" id="IPR008279">
    <property type="entry name" value="PEP-util_enz_mobile_dom"/>
</dbReference>
<reference evidence="17 18" key="1">
    <citation type="submission" date="2018-06" db="EMBL/GenBank/DDBJ databases">
        <title>Complete genome of Desulfovibrio marinus P48SEP.</title>
        <authorList>
            <person name="Crispim J.S."/>
            <person name="Vidigal P.M.P."/>
            <person name="Silva L.C.F."/>
            <person name="Araujo L.C."/>
            <person name="Laguardia C.N."/>
            <person name="Dias R.S."/>
            <person name="Sousa M.P."/>
            <person name="Paula S.O."/>
            <person name="Silva C."/>
        </authorList>
    </citation>
    <scope>NUCLEOTIDE SEQUENCE [LARGE SCALE GENOMIC DNA]</scope>
    <source>
        <strain evidence="17 18">P48SEP</strain>
    </source>
</reference>
<dbReference type="InterPro" id="IPR002192">
    <property type="entry name" value="PPDK_AMP/ATP-bd"/>
</dbReference>
<name>A0A6P1ZC08_9BACT</name>
<dbReference type="GO" id="GO:0046872">
    <property type="term" value="F:metal ion binding"/>
    <property type="evidence" value="ECO:0007669"/>
    <property type="project" value="UniProtKB-KW"/>
</dbReference>
<dbReference type="EMBL" id="QMIF01000025">
    <property type="protein sequence ID" value="TVM30330.1"/>
    <property type="molecule type" value="Genomic_DNA"/>
</dbReference>
<feature type="domain" description="PEP-utilising enzyme mobile" evidence="15">
    <location>
        <begin position="474"/>
        <end position="546"/>
    </location>
</feature>
<dbReference type="RefSeq" id="WP_144307424.1">
    <property type="nucleotide sequence ID" value="NZ_QMIF01000025.1"/>
</dbReference>
<dbReference type="Pfam" id="PF01326">
    <property type="entry name" value="PPDK_N"/>
    <property type="match status" value="1"/>
</dbReference>